<dbReference type="InterPro" id="IPR001275">
    <property type="entry name" value="DM_DNA-bd"/>
</dbReference>
<keyword evidence="4" id="KW-0539">Nucleus</keyword>
<evidence type="ECO:0000259" key="6">
    <source>
        <dbReference type="Pfam" id="PF00751"/>
    </source>
</evidence>
<evidence type="ECO:0000313" key="7">
    <source>
        <dbReference type="EMBL" id="KAK4298426.1"/>
    </source>
</evidence>
<feature type="domain" description="DM" evidence="6">
    <location>
        <begin position="241"/>
        <end position="267"/>
    </location>
</feature>
<comment type="caution">
    <text evidence="7">The sequence shown here is derived from an EMBL/GenBank/DDBJ whole genome shotgun (WGS) entry which is preliminary data.</text>
</comment>
<keyword evidence="8" id="KW-1185">Reference proteome</keyword>
<dbReference type="SUPFAM" id="SSF82927">
    <property type="entry name" value="Cysteine-rich DNA binding domain, (DM domain)"/>
    <property type="match status" value="1"/>
</dbReference>
<feature type="compositionally biased region" description="Polar residues" evidence="5">
    <location>
        <begin position="170"/>
        <end position="185"/>
    </location>
</feature>
<name>A0AAE1NZS4_9EUCA</name>
<keyword evidence="2" id="KW-0862">Zinc</keyword>
<dbReference type="EMBL" id="JAWZYT010003437">
    <property type="protein sequence ID" value="KAK4298426.1"/>
    <property type="molecule type" value="Genomic_DNA"/>
</dbReference>
<dbReference type="AlphaFoldDB" id="A0AAE1NZS4"/>
<keyword evidence="3" id="KW-0238">DNA-binding</keyword>
<protein>
    <recommendedName>
        <fullName evidence="6">DM domain-containing protein</fullName>
    </recommendedName>
</protein>
<evidence type="ECO:0000256" key="2">
    <source>
        <dbReference type="ARBA" id="ARBA00022833"/>
    </source>
</evidence>
<feature type="compositionally biased region" description="Polar residues" evidence="5">
    <location>
        <begin position="48"/>
        <end position="63"/>
    </location>
</feature>
<accession>A0AAE1NZS4</accession>
<dbReference type="InterPro" id="IPR036407">
    <property type="entry name" value="DM_DNA-bd_sf"/>
</dbReference>
<dbReference type="Pfam" id="PF00751">
    <property type="entry name" value="DM"/>
    <property type="match status" value="1"/>
</dbReference>
<reference evidence="7" key="1">
    <citation type="submission" date="2023-11" db="EMBL/GenBank/DDBJ databases">
        <title>Genome assemblies of two species of porcelain crab, Petrolisthes cinctipes and Petrolisthes manimaculis (Anomura: Porcellanidae).</title>
        <authorList>
            <person name="Angst P."/>
        </authorList>
    </citation>
    <scope>NUCLEOTIDE SEQUENCE</scope>
    <source>
        <strain evidence="7">PB745_02</strain>
        <tissue evidence="7">Gill</tissue>
    </source>
</reference>
<gene>
    <name evidence="7" type="ORF">Pmani_029218</name>
</gene>
<evidence type="ECO:0000313" key="8">
    <source>
        <dbReference type="Proteomes" id="UP001292094"/>
    </source>
</evidence>
<sequence>MQRTALMPSLKRMSMGPRKKFDFFNEGGAEPQPPLRPHPIHPKDPRRSQQQHPLQHYPSQRQLNPLPLANPSLQLSTNILVDTPSSYNTYEINDNNISDRVVSGGDVYGTTLIGTTTTTTNPSSISAGAGGAVVVDSPSSSTFLVPTRNSNTNTASSSLSAATVMGSSSPFLVPTRDSNTTTNTGPIYHEMSKSSGHVPSSRSSPDKDGTPLRIHLSFTTTHHSFYLPVSPSTEEDNRRKRKQRCRLCANHNIYKEVKGHKWYCEFESHTTATNARLHARDNTTWPSNRN</sequence>
<dbReference type="Proteomes" id="UP001292094">
    <property type="component" value="Unassembled WGS sequence"/>
</dbReference>
<evidence type="ECO:0000256" key="3">
    <source>
        <dbReference type="ARBA" id="ARBA00023125"/>
    </source>
</evidence>
<feature type="region of interest" description="Disordered" evidence="5">
    <location>
        <begin position="170"/>
        <end position="210"/>
    </location>
</feature>
<keyword evidence="1" id="KW-0479">Metal-binding</keyword>
<feature type="region of interest" description="Disordered" evidence="5">
    <location>
        <begin position="1"/>
        <end position="70"/>
    </location>
</feature>
<feature type="compositionally biased region" description="Low complexity" evidence="5">
    <location>
        <begin position="193"/>
        <end position="203"/>
    </location>
</feature>
<evidence type="ECO:0000256" key="5">
    <source>
        <dbReference type="SAM" id="MobiDB-lite"/>
    </source>
</evidence>
<evidence type="ECO:0000256" key="4">
    <source>
        <dbReference type="ARBA" id="ARBA00023242"/>
    </source>
</evidence>
<organism evidence="7 8">
    <name type="scientific">Petrolisthes manimaculis</name>
    <dbReference type="NCBI Taxonomy" id="1843537"/>
    <lineage>
        <taxon>Eukaryota</taxon>
        <taxon>Metazoa</taxon>
        <taxon>Ecdysozoa</taxon>
        <taxon>Arthropoda</taxon>
        <taxon>Crustacea</taxon>
        <taxon>Multicrustacea</taxon>
        <taxon>Malacostraca</taxon>
        <taxon>Eumalacostraca</taxon>
        <taxon>Eucarida</taxon>
        <taxon>Decapoda</taxon>
        <taxon>Pleocyemata</taxon>
        <taxon>Anomura</taxon>
        <taxon>Galatheoidea</taxon>
        <taxon>Porcellanidae</taxon>
        <taxon>Petrolisthes</taxon>
    </lineage>
</organism>
<dbReference type="GO" id="GO:0043565">
    <property type="term" value="F:sequence-specific DNA binding"/>
    <property type="evidence" value="ECO:0007669"/>
    <property type="project" value="InterPro"/>
</dbReference>
<dbReference type="GO" id="GO:0006355">
    <property type="term" value="P:regulation of DNA-templated transcription"/>
    <property type="evidence" value="ECO:0007669"/>
    <property type="project" value="InterPro"/>
</dbReference>
<proteinExistence type="predicted"/>
<evidence type="ECO:0000256" key="1">
    <source>
        <dbReference type="ARBA" id="ARBA00022723"/>
    </source>
</evidence>
<dbReference type="GO" id="GO:0046872">
    <property type="term" value="F:metal ion binding"/>
    <property type="evidence" value="ECO:0007669"/>
    <property type="project" value="UniProtKB-KW"/>
</dbReference>
<dbReference type="Gene3D" id="4.10.1040.10">
    <property type="entry name" value="DM DNA-binding domain"/>
    <property type="match status" value="1"/>
</dbReference>